<dbReference type="OrthoDB" id="1432332at2"/>
<name>A0A2N7VN52_9BURK</name>
<dbReference type="InterPro" id="IPR029058">
    <property type="entry name" value="AB_hydrolase_fold"/>
</dbReference>
<organism evidence="2 3">
    <name type="scientific">Trinickia dabaoshanensis</name>
    <dbReference type="NCBI Taxonomy" id="564714"/>
    <lineage>
        <taxon>Bacteria</taxon>
        <taxon>Pseudomonadati</taxon>
        <taxon>Pseudomonadota</taxon>
        <taxon>Betaproteobacteria</taxon>
        <taxon>Burkholderiales</taxon>
        <taxon>Burkholderiaceae</taxon>
        <taxon>Trinickia</taxon>
    </lineage>
</organism>
<dbReference type="InterPro" id="IPR040945">
    <property type="entry name" value="DUF5621"/>
</dbReference>
<dbReference type="Gene3D" id="1.10.1240.80">
    <property type="match status" value="1"/>
</dbReference>
<reference evidence="2 3" key="1">
    <citation type="submission" date="2018-01" db="EMBL/GenBank/DDBJ databases">
        <title>Whole genome analyses suggest that Burkholderia sensu lato contains two further novel genera in the rhizoxinica-symbiotica group Mycetohabitans gen. nov., and Trinickia gen. nov.: implications for the evolution of diazotrophy and nodulation in the Burkholderiaceae.</title>
        <authorList>
            <person name="Estrada-de los Santos P."/>
            <person name="Palmer M."/>
            <person name="Chavez-Ramirez B."/>
            <person name="Beukes C."/>
            <person name="Steenkamp E.T."/>
            <person name="Hirsch A.M."/>
            <person name="Manyaka P."/>
            <person name="Maluk M."/>
            <person name="Lafos M."/>
            <person name="Crook M."/>
            <person name="Gross E."/>
            <person name="Simon M.F."/>
            <person name="Bueno dos Reis Junior F."/>
            <person name="Poole P.S."/>
            <person name="Venter S.N."/>
            <person name="James E.K."/>
        </authorList>
    </citation>
    <scope>NUCLEOTIDE SEQUENCE [LARGE SCALE GENOMIC DNA]</scope>
    <source>
        <strain evidence="2 3">GIMN1.004</strain>
    </source>
</reference>
<keyword evidence="3" id="KW-1185">Reference proteome</keyword>
<comment type="caution">
    <text evidence="2">The sequence shown here is derived from an EMBL/GenBank/DDBJ whole genome shotgun (WGS) entry which is preliminary data.</text>
</comment>
<proteinExistence type="predicted"/>
<dbReference type="RefSeq" id="WP_102646544.1">
    <property type="nucleotide sequence ID" value="NZ_PNYA01000014.1"/>
</dbReference>
<gene>
    <name evidence="2" type="ORF">C0Z18_16815</name>
</gene>
<evidence type="ECO:0000313" key="2">
    <source>
        <dbReference type="EMBL" id="PMS18582.1"/>
    </source>
</evidence>
<evidence type="ECO:0000259" key="1">
    <source>
        <dbReference type="Pfam" id="PF18532"/>
    </source>
</evidence>
<dbReference type="AlphaFoldDB" id="A0A2N7VN52"/>
<protein>
    <recommendedName>
        <fullName evidence="1">DUF5621 domain-containing protein</fullName>
    </recommendedName>
</protein>
<dbReference type="Pfam" id="PF18532">
    <property type="entry name" value="DUF5621"/>
    <property type="match status" value="1"/>
</dbReference>
<accession>A0A2N7VN52</accession>
<evidence type="ECO:0000313" key="3">
    <source>
        <dbReference type="Proteomes" id="UP000235616"/>
    </source>
</evidence>
<dbReference type="SUPFAM" id="SSF53474">
    <property type="entry name" value="alpha/beta-Hydrolases"/>
    <property type="match status" value="1"/>
</dbReference>
<dbReference type="Proteomes" id="UP000235616">
    <property type="component" value="Unassembled WGS sequence"/>
</dbReference>
<sequence>MPAFQSPVFTVFNHGTCASRDGQGEIVAEFGRLAAGVEYRDFLICDGPGSNPTTSAIPGQFNPFTRDKQKKAFFGSKEMGHTHHNWQATGIMTGAGWDDNVMHAVATIAELNPPPKTVNMLGWSRGAVTCTKLAYKLREIFPDIAVNIFAVDPVAGIGNKSDDDASTIRGNVKNYLAVLSMHETRGFFKPQDAKRVTFTNGATNAIYVPFPGNHSGQVNLDKTVKKDLGESAQMVWFLAWKFLDHFGTRFTAPPSPNYSGLEQCNLYAKMIAKMPGYKKTSPGFSQAVLGARKTRDFLNNRVDQYVKFSEFFINEHHRRIFKRMLPALYAWVFENQGIDTGAVIQDYRKAEFHLALKQSLIDIGFQSTRLGGVPTVLLPIRGGGAQAVDISVRQLTASMSGMGLYV</sequence>
<dbReference type="EMBL" id="PNYA01000014">
    <property type="protein sequence ID" value="PMS18582.1"/>
    <property type="molecule type" value="Genomic_DNA"/>
</dbReference>
<feature type="domain" description="DUF5621" evidence="1">
    <location>
        <begin position="291"/>
        <end position="339"/>
    </location>
</feature>